<sequence length="64" mass="7621">MNEKTRKQSLFSYKNNISAVKIAPFSINRNRRARNEHSFRANEEEMQSRTRRSHRGGSKRGKNR</sequence>
<name>A0A0A9HB06_ARUDO</name>
<evidence type="ECO:0000256" key="1">
    <source>
        <dbReference type="SAM" id="MobiDB-lite"/>
    </source>
</evidence>
<feature type="compositionally biased region" description="Basic residues" evidence="1">
    <location>
        <begin position="49"/>
        <end position="64"/>
    </location>
</feature>
<reference evidence="2" key="1">
    <citation type="submission" date="2014-09" db="EMBL/GenBank/DDBJ databases">
        <authorList>
            <person name="Magalhaes I.L.F."/>
            <person name="Oliveira U."/>
            <person name="Santos F.R."/>
            <person name="Vidigal T.H.D.A."/>
            <person name="Brescovit A.D."/>
            <person name="Santos A.J."/>
        </authorList>
    </citation>
    <scope>NUCLEOTIDE SEQUENCE</scope>
    <source>
        <tissue evidence="2">Shoot tissue taken approximately 20 cm above the soil surface</tissue>
    </source>
</reference>
<dbReference type="EMBL" id="GBRH01165875">
    <property type="protein sequence ID" value="JAE32021.1"/>
    <property type="molecule type" value="Transcribed_RNA"/>
</dbReference>
<evidence type="ECO:0000313" key="2">
    <source>
        <dbReference type="EMBL" id="JAE32021.1"/>
    </source>
</evidence>
<organism evidence="2">
    <name type="scientific">Arundo donax</name>
    <name type="common">Giant reed</name>
    <name type="synonym">Donax arundinaceus</name>
    <dbReference type="NCBI Taxonomy" id="35708"/>
    <lineage>
        <taxon>Eukaryota</taxon>
        <taxon>Viridiplantae</taxon>
        <taxon>Streptophyta</taxon>
        <taxon>Embryophyta</taxon>
        <taxon>Tracheophyta</taxon>
        <taxon>Spermatophyta</taxon>
        <taxon>Magnoliopsida</taxon>
        <taxon>Liliopsida</taxon>
        <taxon>Poales</taxon>
        <taxon>Poaceae</taxon>
        <taxon>PACMAD clade</taxon>
        <taxon>Arundinoideae</taxon>
        <taxon>Arundineae</taxon>
        <taxon>Arundo</taxon>
    </lineage>
</organism>
<proteinExistence type="predicted"/>
<accession>A0A0A9HB06</accession>
<protein>
    <submittedName>
        <fullName evidence="2">Uncharacterized protein</fullName>
    </submittedName>
</protein>
<feature type="region of interest" description="Disordered" evidence="1">
    <location>
        <begin position="26"/>
        <end position="64"/>
    </location>
</feature>
<reference evidence="2" key="2">
    <citation type="journal article" date="2015" name="Data Brief">
        <title>Shoot transcriptome of the giant reed, Arundo donax.</title>
        <authorList>
            <person name="Barrero R.A."/>
            <person name="Guerrero F.D."/>
            <person name="Moolhuijzen P."/>
            <person name="Goolsby J.A."/>
            <person name="Tidwell J."/>
            <person name="Bellgard S.E."/>
            <person name="Bellgard M.I."/>
        </authorList>
    </citation>
    <scope>NUCLEOTIDE SEQUENCE</scope>
    <source>
        <tissue evidence="2">Shoot tissue taken approximately 20 cm above the soil surface</tissue>
    </source>
</reference>
<dbReference type="AlphaFoldDB" id="A0A0A9HB06"/>
<feature type="compositionally biased region" description="Basic and acidic residues" evidence="1">
    <location>
        <begin position="33"/>
        <end position="48"/>
    </location>
</feature>